<dbReference type="GO" id="GO:0005524">
    <property type="term" value="F:ATP binding"/>
    <property type="evidence" value="ECO:0007669"/>
    <property type="project" value="UniProtKB-KW"/>
</dbReference>
<dbReference type="EC" id="1.13.12.7" evidence="5"/>
<dbReference type="InterPro" id="IPR046341">
    <property type="entry name" value="SET_dom_sf"/>
</dbReference>
<dbReference type="PROSITE" id="PS00455">
    <property type="entry name" value="AMP_BINDING"/>
    <property type="match status" value="1"/>
</dbReference>
<keyword evidence="10" id="KW-0479">Metal-binding</keyword>
<evidence type="ECO:0000256" key="11">
    <source>
        <dbReference type="ARBA" id="ARBA00022737"/>
    </source>
</evidence>
<dbReference type="InterPro" id="IPR001965">
    <property type="entry name" value="Znf_PHD"/>
</dbReference>
<feature type="domain" description="PWWP" evidence="24">
    <location>
        <begin position="97"/>
        <end position="159"/>
    </location>
</feature>
<comment type="subcellular location">
    <subcellularLocation>
        <location evidence="2">Nucleus</location>
    </subcellularLocation>
    <subcellularLocation>
        <location evidence="3">Peroxisome</location>
    </subcellularLocation>
</comment>
<dbReference type="STRING" id="139723.A0A182LZJ7"/>
<keyword evidence="14" id="KW-0067">ATP-binding</keyword>
<dbReference type="GO" id="GO:0005634">
    <property type="term" value="C:nucleus"/>
    <property type="evidence" value="ECO:0007669"/>
    <property type="project" value="UniProtKB-SubCell"/>
</dbReference>
<dbReference type="EnsemblMetazoa" id="ACUA005751-RA">
    <property type="protein sequence ID" value="ACUA005751-PA"/>
    <property type="gene ID" value="ACUA005751"/>
</dbReference>
<dbReference type="InterPro" id="IPR001214">
    <property type="entry name" value="SET_dom"/>
</dbReference>
<keyword evidence="11" id="KW-0677">Repeat</keyword>
<comment type="similarity">
    <text evidence="4">Belongs to the ATP-dependent AMP-binding enzyme family.</text>
</comment>
<evidence type="ECO:0000256" key="5">
    <source>
        <dbReference type="ARBA" id="ARBA00012532"/>
    </source>
</evidence>
<dbReference type="Gene3D" id="2.30.30.140">
    <property type="match status" value="1"/>
</dbReference>
<dbReference type="SUPFAM" id="SSF57903">
    <property type="entry name" value="FYVE/PHD zinc finger"/>
    <property type="match status" value="1"/>
</dbReference>
<keyword evidence="7" id="KW-0489">Methyltransferase</keyword>
<keyword evidence="21" id="KW-0599">Photoprotein</keyword>
<evidence type="ECO:0000256" key="18">
    <source>
        <dbReference type="ARBA" id="ARBA00023140"/>
    </source>
</evidence>
<evidence type="ECO:0000256" key="8">
    <source>
        <dbReference type="ARBA" id="ARBA00022679"/>
    </source>
</evidence>
<keyword evidence="9" id="KW-0949">S-adenosyl-L-methionine</keyword>
<keyword evidence="17" id="KW-0503">Monooxygenase</keyword>
<keyword evidence="12" id="KW-0863">Zinc-finger</keyword>
<evidence type="ECO:0000256" key="1">
    <source>
        <dbReference type="ARBA" id="ARBA00001946"/>
    </source>
</evidence>
<dbReference type="SMART" id="SM00293">
    <property type="entry name" value="PWWP"/>
    <property type="match status" value="1"/>
</dbReference>
<dbReference type="InterPro" id="IPR013083">
    <property type="entry name" value="Znf_RING/FYVE/PHD"/>
</dbReference>
<dbReference type="Pfam" id="PF17907">
    <property type="entry name" value="AWS"/>
    <property type="match status" value="1"/>
</dbReference>
<dbReference type="Gene3D" id="3.30.300.30">
    <property type="match status" value="1"/>
</dbReference>
<dbReference type="PROSITE" id="PS51215">
    <property type="entry name" value="AWS"/>
    <property type="match status" value="1"/>
</dbReference>
<dbReference type="EMBL" id="AXCM01000327">
    <property type="status" value="NOT_ANNOTATED_CDS"/>
    <property type="molecule type" value="Genomic_DNA"/>
</dbReference>
<protein>
    <recommendedName>
        <fullName evidence="6">Luciferin 4-monooxygenase</fullName>
        <ecNumber evidence="5">1.13.12.7</ecNumber>
    </recommendedName>
</protein>
<evidence type="ECO:0000256" key="14">
    <source>
        <dbReference type="ARBA" id="ARBA00022840"/>
    </source>
</evidence>
<evidence type="ECO:0000313" key="27">
    <source>
        <dbReference type="Proteomes" id="UP000075883"/>
    </source>
</evidence>
<dbReference type="GO" id="GO:0005777">
    <property type="term" value="C:peroxisome"/>
    <property type="evidence" value="ECO:0007669"/>
    <property type="project" value="UniProtKB-SubCell"/>
</dbReference>
<evidence type="ECO:0000256" key="21">
    <source>
        <dbReference type="ARBA" id="ARBA00023262"/>
    </source>
</evidence>
<evidence type="ECO:0000256" key="20">
    <source>
        <dbReference type="ARBA" id="ARBA00023242"/>
    </source>
</evidence>
<reference evidence="26" key="2">
    <citation type="submission" date="2020-05" db="UniProtKB">
        <authorList>
            <consortium name="EnsemblMetazoa"/>
        </authorList>
    </citation>
    <scope>IDENTIFICATION</scope>
    <source>
        <strain evidence="26">A-37</strain>
    </source>
</reference>
<dbReference type="VEuPathDB" id="VectorBase:ACUA005751"/>
<dbReference type="Pfam" id="PF23004">
    <property type="entry name" value="PHDvar_NSD"/>
    <property type="match status" value="1"/>
</dbReference>
<evidence type="ECO:0000256" key="4">
    <source>
        <dbReference type="ARBA" id="ARBA00006432"/>
    </source>
</evidence>
<organism evidence="26 27">
    <name type="scientific">Anopheles culicifacies</name>
    <dbReference type="NCBI Taxonomy" id="139723"/>
    <lineage>
        <taxon>Eukaryota</taxon>
        <taxon>Metazoa</taxon>
        <taxon>Ecdysozoa</taxon>
        <taxon>Arthropoda</taxon>
        <taxon>Hexapoda</taxon>
        <taxon>Insecta</taxon>
        <taxon>Pterygota</taxon>
        <taxon>Neoptera</taxon>
        <taxon>Endopterygota</taxon>
        <taxon>Diptera</taxon>
        <taxon>Nematocera</taxon>
        <taxon>Culicoidea</taxon>
        <taxon>Culicidae</taxon>
        <taxon>Anophelinae</taxon>
        <taxon>Anopheles</taxon>
        <taxon>culicifacies species complex</taxon>
    </lineage>
</organism>
<evidence type="ECO:0000259" key="25">
    <source>
        <dbReference type="PROSITE" id="PS51215"/>
    </source>
</evidence>
<dbReference type="InterPro" id="IPR000313">
    <property type="entry name" value="PWWP_dom"/>
</dbReference>
<comment type="cofactor">
    <cofactor evidence="1">
        <name>Mg(2+)</name>
        <dbReference type="ChEBI" id="CHEBI:18420"/>
    </cofactor>
</comment>
<sequence length="917" mass="102387">MKTALSSCLKCPAAYHPDGRCIPAGSEILTTKQLVCPKHSLEQIPLNVNWCFICCKGGDLICCETCPFACHPKCLPFTPPDGKYFCEECESGRLPLYNEIVIAKLGNFRWWPALTVPPSEVPQNVLHLRQKPSDICVKFFNSHDMAWLNRKRMYLYQDEDSENLGVGKRGSSLDRKYRSAMIEASIIFKILQSTKQPGPSAGISSSKATPMYTKIKMNRYIAPLKPPSVNRHLDGVEDSVCRCQHDDEDPCGPTSACLNRAIFMECSSKTCPAKERCSNQRFTKRMYPELEVRNFGSKGFGLVALQDVQNGQFVIEYVGEVINTAEFDRRVKTMQTAKEENYYFLTVEPDLTIDAGAKGNVSRFINHSCEPNCETQKWTIGETRVIGLFAIKDIKAGEELTFNYNLESLGNNKRIDGVYSSELRYLELLETSVRLADGLQRLANLQAGNVVGIISENRLEFPVALYASFFVNAAVAPINLTYTEREFGHALNLSKPKILFVSPHSAERVIAVARKNRHFIKYIFLFGDQNPFGSEVILYDDFLSQTSAINPYSFQPKPTNIEEHVALIMCSSGTTGLPKGVQLTQRNIMASVSVLTMMEASLEGPIVVLSVIPWFHAFGCLTLINVICNKLKLVFLPKFEEGLFLSCIENYRCSFVFVVPPLMVFLAKHPLVDNYDLSSIDILLCGAAPLSKETEILVKKRIGVKHVLQGYGMSETTLAMLVQTIDSKKSGSVGKLQVGTMAKVIDITTGKLLGPNEPGELYFKGTQIMKGYIGNEKETRQTIDQNGWLRTGDIGYYDEDEEFFIIDRLKELIKYKGFQVPPAEIEAILLTNPNIKDAGVVGLPDEQAGELPLAFVVKQSGANLTEAEVQRYVAERASPAKRLHGGVRFVPEIPKNASGKKLRRELRAMLQRPLSKL</sequence>
<evidence type="ECO:0000256" key="12">
    <source>
        <dbReference type="ARBA" id="ARBA00022771"/>
    </source>
</evidence>
<dbReference type="GO" id="GO:0008170">
    <property type="term" value="F:N-methyltransferase activity"/>
    <property type="evidence" value="ECO:0007669"/>
    <property type="project" value="UniProtKB-ARBA"/>
</dbReference>
<evidence type="ECO:0000259" key="24">
    <source>
        <dbReference type="PROSITE" id="PS50812"/>
    </source>
</evidence>
<dbReference type="Gene3D" id="3.30.40.10">
    <property type="entry name" value="Zinc/RING finger domain, C3HC4 (zinc finger)"/>
    <property type="match status" value="1"/>
</dbReference>
<keyword evidence="14" id="KW-0547">Nucleotide-binding</keyword>
<dbReference type="Gene3D" id="2.30.38.10">
    <property type="entry name" value="Luciferase, Domain 3"/>
    <property type="match status" value="1"/>
</dbReference>
<evidence type="ECO:0000256" key="13">
    <source>
        <dbReference type="ARBA" id="ARBA00022833"/>
    </source>
</evidence>
<dbReference type="Proteomes" id="UP000075883">
    <property type="component" value="Unassembled WGS sequence"/>
</dbReference>
<dbReference type="SUPFAM" id="SSF63748">
    <property type="entry name" value="Tudor/PWWP/MBT"/>
    <property type="match status" value="1"/>
</dbReference>
<dbReference type="GO" id="GO:0032259">
    <property type="term" value="P:methylation"/>
    <property type="evidence" value="ECO:0007669"/>
    <property type="project" value="UniProtKB-KW"/>
</dbReference>
<keyword evidence="27" id="KW-1185">Reference proteome</keyword>
<dbReference type="InterPro" id="IPR000873">
    <property type="entry name" value="AMP-dep_synth/lig_dom"/>
</dbReference>
<dbReference type="PANTHER" id="PTHR24096">
    <property type="entry name" value="LONG-CHAIN-FATTY-ACID--COA LIGASE"/>
    <property type="match status" value="1"/>
</dbReference>
<dbReference type="FunFam" id="3.30.300.30:FF:000007">
    <property type="entry name" value="4-coumarate--CoA ligase 2"/>
    <property type="match status" value="1"/>
</dbReference>
<dbReference type="CDD" id="cd05838">
    <property type="entry name" value="PWWP_NSD_rpt2"/>
    <property type="match status" value="1"/>
</dbReference>
<dbReference type="PROSITE" id="PS50812">
    <property type="entry name" value="PWWP"/>
    <property type="match status" value="1"/>
</dbReference>
<comment type="catalytic activity">
    <reaction evidence="22">
        <text>firefly D-luciferin + ATP + O2 = firefly oxyluciferin + hnu + AMP + CO2 + diphosphate</text>
        <dbReference type="Rhea" id="RHEA:10732"/>
        <dbReference type="ChEBI" id="CHEBI:15379"/>
        <dbReference type="ChEBI" id="CHEBI:16526"/>
        <dbReference type="ChEBI" id="CHEBI:16792"/>
        <dbReference type="ChEBI" id="CHEBI:30212"/>
        <dbReference type="ChEBI" id="CHEBI:30616"/>
        <dbReference type="ChEBI" id="CHEBI:33019"/>
        <dbReference type="ChEBI" id="CHEBI:58038"/>
        <dbReference type="ChEBI" id="CHEBI:456215"/>
        <dbReference type="EC" id="1.13.12.7"/>
    </reaction>
</comment>
<dbReference type="GO" id="GO:0008757">
    <property type="term" value="F:S-adenosylmethionine-dependent methyltransferase activity"/>
    <property type="evidence" value="ECO:0007669"/>
    <property type="project" value="UniProtKB-ARBA"/>
</dbReference>
<evidence type="ECO:0000256" key="16">
    <source>
        <dbReference type="ARBA" id="ARBA00023002"/>
    </source>
</evidence>
<dbReference type="InterPro" id="IPR006560">
    <property type="entry name" value="AWS_dom"/>
</dbReference>
<proteinExistence type="inferred from homology"/>
<dbReference type="InterPro" id="IPR055197">
    <property type="entry name" value="PHDvar_NSD"/>
</dbReference>
<dbReference type="PANTHER" id="PTHR24096:SF423">
    <property type="entry name" value="GM05240P"/>
    <property type="match status" value="1"/>
</dbReference>
<feature type="domain" description="AWS" evidence="25">
    <location>
        <begin position="236"/>
        <end position="286"/>
    </location>
</feature>
<dbReference type="Pfam" id="PF00501">
    <property type="entry name" value="AMP-binding"/>
    <property type="match status" value="1"/>
</dbReference>
<keyword evidence="20" id="KW-0539">Nucleus</keyword>
<evidence type="ECO:0000256" key="9">
    <source>
        <dbReference type="ARBA" id="ARBA00022691"/>
    </source>
</evidence>
<feature type="domain" description="SET" evidence="23">
    <location>
        <begin position="288"/>
        <end position="405"/>
    </location>
</feature>
<dbReference type="Gene3D" id="3.40.50.980">
    <property type="match status" value="2"/>
</dbReference>
<evidence type="ECO:0000256" key="6">
    <source>
        <dbReference type="ARBA" id="ARBA00019043"/>
    </source>
</evidence>
<evidence type="ECO:0000256" key="15">
    <source>
        <dbReference type="ARBA" id="ARBA00022842"/>
    </source>
</evidence>
<accession>A0A182LZJ7</accession>
<dbReference type="SMART" id="SM00570">
    <property type="entry name" value="AWS"/>
    <property type="match status" value="1"/>
</dbReference>
<evidence type="ECO:0000256" key="3">
    <source>
        <dbReference type="ARBA" id="ARBA00004275"/>
    </source>
</evidence>
<dbReference type="SUPFAM" id="SSF56801">
    <property type="entry name" value="Acetyl-CoA synthetase-like"/>
    <property type="match status" value="1"/>
</dbReference>
<name>A0A182LZJ7_9DIPT</name>
<dbReference type="Gene3D" id="2.170.270.10">
    <property type="entry name" value="SET domain"/>
    <property type="match status" value="1"/>
</dbReference>
<keyword evidence="13" id="KW-0862">Zinc</keyword>
<dbReference type="InterPro" id="IPR020845">
    <property type="entry name" value="AMP-binding_CS"/>
</dbReference>
<keyword evidence="16" id="KW-0560">Oxidoreductase</keyword>
<dbReference type="CDD" id="cd15567">
    <property type="entry name" value="PHD4_NSD"/>
    <property type="match status" value="1"/>
</dbReference>
<dbReference type="GO" id="GO:0008218">
    <property type="term" value="P:bioluminescence"/>
    <property type="evidence" value="ECO:0007669"/>
    <property type="project" value="UniProtKB-KW"/>
</dbReference>
<evidence type="ECO:0000256" key="10">
    <source>
        <dbReference type="ARBA" id="ARBA00022723"/>
    </source>
</evidence>
<reference evidence="27" key="1">
    <citation type="submission" date="2013-09" db="EMBL/GenBank/DDBJ databases">
        <title>The Genome Sequence of Anopheles culicifacies species A.</title>
        <authorList>
            <consortium name="The Broad Institute Genomics Platform"/>
            <person name="Neafsey D.E."/>
            <person name="Besansky N."/>
            <person name="Howell P."/>
            <person name="Walton C."/>
            <person name="Young S.K."/>
            <person name="Zeng Q."/>
            <person name="Gargeya S."/>
            <person name="Fitzgerald M."/>
            <person name="Haas B."/>
            <person name="Abouelleil A."/>
            <person name="Allen A.W."/>
            <person name="Alvarado L."/>
            <person name="Arachchi H.M."/>
            <person name="Berlin A.M."/>
            <person name="Chapman S.B."/>
            <person name="Gainer-Dewar J."/>
            <person name="Goldberg J."/>
            <person name="Griggs A."/>
            <person name="Gujja S."/>
            <person name="Hansen M."/>
            <person name="Howarth C."/>
            <person name="Imamovic A."/>
            <person name="Ireland A."/>
            <person name="Larimer J."/>
            <person name="McCowan C."/>
            <person name="Murphy C."/>
            <person name="Pearson M."/>
            <person name="Poon T.W."/>
            <person name="Priest M."/>
            <person name="Roberts A."/>
            <person name="Saif S."/>
            <person name="Shea T."/>
            <person name="Sisk P."/>
            <person name="Sykes S."/>
            <person name="Wortman J."/>
            <person name="Nusbaum C."/>
            <person name="Birren B."/>
        </authorList>
    </citation>
    <scope>NUCLEOTIDE SEQUENCE [LARGE SCALE GENOMIC DNA]</scope>
    <source>
        <strain evidence="27">A-37</strain>
    </source>
</reference>
<dbReference type="InterPro" id="IPR025110">
    <property type="entry name" value="AMP-bd_C"/>
</dbReference>
<evidence type="ECO:0000259" key="23">
    <source>
        <dbReference type="PROSITE" id="PS50280"/>
    </source>
</evidence>
<dbReference type="InterPro" id="IPR045851">
    <property type="entry name" value="AMP-bd_C_sf"/>
</dbReference>
<keyword evidence="19" id="KW-0455">Luminescence</keyword>
<dbReference type="AlphaFoldDB" id="A0A182LZJ7"/>
<keyword evidence="18" id="KW-0576">Peroxisome</keyword>
<dbReference type="Pfam" id="PF00856">
    <property type="entry name" value="SET"/>
    <property type="match status" value="1"/>
</dbReference>
<dbReference type="InterPro" id="IPR011011">
    <property type="entry name" value="Znf_FYVE_PHD"/>
</dbReference>
<dbReference type="SMART" id="SM00249">
    <property type="entry name" value="PHD"/>
    <property type="match status" value="1"/>
</dbReference>
<dbReference type="PROSITE" id="PS50280">
    <property type="entry name" value="SET"/>
    <property type="match status" value="1"/>
</dbReference>
<dbReference type="SUPFAM" id="SSF82199">
    <property type="entry name" value="SET domain"/>
    <property type="match status" value="1"/>
</dbReference>
<dbReference type="SMART" id="SM00317">
    <property type="entry name" value="SET"/>
    <property type="match status" value="1"/>
</dbReference>
<dbReference type="CDD" id="cd15566">
    <property type="entry name" value="PHD3_NSD"/>
    <property type="match status" value="1"/>
</dbReference>
<evidence type="ECO:0000256" key="19">
    <source>
        <dbReference type="ARBA" id="ARBA00023223"/>
    </source>
</evidence>
<dbReference type="Pfam" id="PF13193">
    <property type="entry name" value="AMP-binding_C"/>
    <property type="match status" value="1"/>
</dbReference>
<keyword evidence="15" id="KW-0460">Magnesium</keyword>
<keyword evidence="8" id="KW-0808">Transferase</keyword>
<evidence type="ECO:0000256" key="22">
    <source>
        <dbReference type="ARBA" id="ARBA00048497"/>
    </source>
</evidence>
<dbReference type="GO" id="GO:0004497">
    <property type="term" value="F:monooxygenase activity"/>
    <property type="evidence" value="ECO:0007669"/>
    <property type="project" value="UniProtKB-KW"/>
</dbReference>
<dbReference type="GO" id="GO:0042054">
    <property type="term" value="F:histone methyltransferase activity"/>
    <property type="evidence" value="ECO:0007669"/>
    <property type="project" value="InterPro"/>
</dbReference>
<evidence type="ECO:0000256" key="2">
    <source>
        <dbReference type="ARBA" id="ARBA00004123"/>
    </source>
</evidence>
<dbReference type="Pfam" id="PF00855">
    <property type="entry name" value="PWWP"/>
    <property type="match status" value="1"/>
</dbReference>
<evidence type="ECO:0000313" key="26">
    <source>
        <dbReference type="EnsemblMetazoa" id="ACUA005751-PA"/>
    </source>
</evidence>
<evidence type="ECO:0000256" key="17">
    <source>
        <dbReference type="ARBA" id="ARBA00023033"/>
    </source>
</evidence>
<dbReference type="GO" id="GO:0008270">
    <property type="term" value="F:zinc ion binding"/>
    <property type="evidence" value="ECO:0007669"/>
    <property type="project" value="UniProtKB-KW"/>
</dbReference>
<dbReference type="GO" id="GO:0016405">
    <property type="term" value="F:CoA-ligase activity"/>
    <property type="evidence" value="ECO:0007669"/>
    <property type="project" value="TreeGrafter"/>
</dbReference>
<evidence type="ECO:0000256" key="7">
    <source>
        <dbReference type="ARBA" id="ARBA00022603"/>
    </source>
</evidence>